<reference evidence="3 4" key="1">
    <citation type="submission" date="2019-02" db="EMBL/GenBank/DDBJ databases">
        <title>Deep-cultivation of Planctomycetes and their phenomic and genomic characterization uncovers novel biology.</title>
        <authorList>
            <person name="Wiegand S."/>
            <person name="Jogler M."/>
            <person name="Boedeker C."/>
            <person name="Pinto D."/>
            <person name="Vollmers J."/>
            <person name="Rivas-Marin E."/>
            <person name="Kohn T."/>
            <person name="Peeters S.H."/>
            <person name="Heuer A."/>
            <person name="Rast P."/>
            <person name="Oberbeckmann S."/>
            <person name="Bunk B."/>
            <person name="Jeske O."/>
            <person name="Meyerdierks A."/>
            <person name="Storesund J.E."/>
            <person name="Kallscheuer N."/>
            <person name="Luecker S."/>
            <person name="Lage O.M."/>
            <person name="Pohl T."/>
            <person name="Merkel B.J."/>
            <person name="Hornburger P."/>
            <person name="Mueller R.-W."/>
            <person name="Bruemmer F."/>
            <person name="Labrenz M."/>
            <person name="Spormann A.M."/>
            <person name="Op Den Camp H."/>
            <person name="Overmann J."/>
            <person name="Amann R."/>
            <person name="Jetten M.S.M."/>
            <person name="Mascher T."/>
            <person name="Medema M.H."/>
            <person name="Devos D.P."/>
            <person name="Kaster A.-K."/>
            <person name="Ovreas L."/>
            <person name="Rohde M."/>
            <person name="Galperin M.Y."/>
            <person name="Jogler C."/>
        </authorList>
    </citation>
    <scope>NUCLEOTIDE SEQUENCE [LARGE SCALE GENOMIC DNA]</scope>
    <source>
        <strain evidence="3 4">Poly41</strain>
    </source>
</reference>
<keyword evidence="3" id="KW-0808">Transferase</keyword>
<dbReference type="EMBL" id="SJPV01000009">
    <property type="protein sequence ID" value="TWU33907.1"/>
    <property type="molecule type" value="Genomic_DNA"/>
</dbReference>
<feature type="domain" description="Prenyltransferase alpha-alpha toroid" evidence="2">
    <location>
        <begin position="35"/>
        <end position="91"/>
    </location>
</feature>
<organism evidence="3 4">
    <name type="scientific">Novipirellula artificiosorum</name>
    <dbReference type="NCBI Taxonomy" id="2528016"/>
    <lineage>
        <taxon>Bacteria</taxon>
        <taxon>Pseudomonadati</taxon>
        <taxon>Planctomycetota</taxon>
        <taxon>Planctomycetia</taxon>
        <taxon>Pirellulales</taxon>
        <taxon>Pirellulaceae</taxon>
        <taxon>Novipirellula</taxon>
    </lineage>
</organism>
<evidence type="ECO:0000313" key="3">
    <source>
        <dbReference type="EMBL" id="TWU33907.1"/>
    </source>
</evidence>
<dbReference type="OrthoDB" id="221603at2"/>
<dbReference type="Pfam" id="PF00432">
    <property type="entry name" value="Prenyltrans"/>
    <property type="match status" value="2"/>
</dbReference>
<keyword evidence="1" id="KW-0677">Repeat</keyword>
<evidence type="ECO:0000259" key="2">
    <source>
        <dbReference type="Pfam" id="PF00432"/>
    </source>
</evidence>
<dbReference type="SUPFAM" id="SSF48239">
    <property type="entry name" value="Terpenoid cyclases/Protein prenyltransferases"/>
    <property type="match status" value="1"/>
</dbReference>
<dbReference type="InterPro" id="IPR008930">
    <property type="entry name" value="Terpenoid_cyclase/PrenylTrfase"/>
</dbReference>
<evidence type="ECO:0000313" key="4">
    <source>
        <dbReference type="Proteomes" id="UP000319143"/>
    </source>
</evidence>
<evidence type="ECO:0000256" key="1">
    <source>
        <dbReference type="ARBA" id="ARBA00022737"/>
    </source>
</evidence>
<feature type="domain" description="Prenyltransferase alpha-alpha toroid" evidence="2">
    <location>
        <begin position="149"/>
        <end position="320"/>
    </location>
</feature>
<dbReference type="GO" id="GO:0016740">
    <property type="term" value="F:transferase activity"/>
    <property type="evidence" value="ECO:0007669"/>
    <property type="project" value="UniProtKB-KW"/>
</dbReference>
<protein>
    <submittedName>
        <fullName evidence="3">Prenyltransferase and squalene oxidase repeat protein</fullName>
    </submittedName>
</protein>
<dbReference type="CDD" id="cd00688">
    <property type="entry name" value="ISOPREN_C2_like"/>
    <property type="match status" value="1"/>
</dbReference>
<sequence length="708" mass="79132">MIDQSGARLSRRVALQSLAFAGCVGVTGGRLNAAESGFRDYLMGLRKPDGGFGWSDQPGSHLVATHAVVGCCVALQIELTDVEMLAEFVRREHPAAFKPPKQHYREFDLQQIETLQWLGQDVSAFHAKAVRWKAPIPYANQYEKHAYPIFCKQIATLLCRDKLNLSWDDLNEPMRVYVAQRRRPNGSFNNTPSDDGSDGHVVATWWGLQAASLFGQVSELRERLVPWLQACQQNDGGFTWQPNPSMSARSTVTYTRAALRSLQLFNAKPLDQQAAATFLRSLKNPDDGFAERPGWLSNPLSTYHAVDALASLEIAAEADRLRLQRTQTSGATQAVPLPQKLRVFSAQIQSHGTGSPRDAVLLAQRLGIHLWGAKNAKPEWIAAAQRIADQDGVAVQFAVANEDYGTWIEVPGEGTYSHMSDIMAENASAAEGALTRGKVLTWDEYRKKRLQPLEKAGGRLIWQFGENEDLVRLLLDDSLDRGGFAAISTFHFGNPDFTDTEPFLHLYRGQIPFVALQDAHGPQPWWFADMTTGFRTLFLAEEPSWDGWLKALQYNWTIAVRRDARTDNQLIMHSASQSLSDYVIQRQEQWSWWLEGENSRPMSSLVAIGPDDTFETGCPAKGIAIRVRCAWSNTGQGLLKEPLSKLLSLTVDGQVVPTREIRSQSKNGKWNDIHDLYEMPEGVRGQHQAEARVHVLSTGEQIIESIRF</sequence>
<comment type="caution">
    <text evidence="3">The sequence shown here is derived from an EMBL/GenBank/DDBJ whole genome shotgun (WGS) entry which is preliminary data.</text>
</comment>
<proteinExistence type="predicted"/>
<dbReference type="Gene3D" id="1.50.10.20">
    <property type="match status" value="1"/>
</dbReference>
<dbReference type="Proteomes" id="UP000319143">
    <property type="component" value="Unassembled WGS sequence"/>
</dbReference>
<keyword evidence="4" id="KW-1185">Reference proteome</keyword>
<dbReference type="InterPro" id="IPR001330">
    <property type="entry name" value="Prenyltrans"/>
</dbReference>
<name>A0A5C6DDP8_9BACT</name>
<gene>
    <name evidence="3" type="ORF">Poly41_49070</name>
</gene>
<dbReference type="RefSeq" id="WP_146529358.1">
    <property type="nucleotide sequence ID" value="NZ_SJPV01000009.1"/>
</dbReference>
<accession>A0A5C6DDP8</accession>
<dbReference type="AlphaFoldDB" id="A0A5C6DDP8"/>